<evidence type="ECO:0000313" key="1">
    <source>
        <dbReference type="EMBL" id="AWG44836.1"/>
    </source>
</evidence>
<evidence type="ECO:0008006" key="3">
    <source>
        <dbReference type="Google" id="ProtNLM"/>
    </source>
</evidence>
<keyword evidence="1" id="KW-0614">Plasmid</keyword>
<dbReference type="OrthoDB" id="8645235at2"/>
<name>A0A2S1M0E8_9BACI</name>
<accession>A0A2S1M0E8</accession>
<dbReference type="EMBL" id="CP015327">
    <property type="protein sequence ID" value="AWG44836.1"/>
    <property type="molecule type" value="Genomic_DNA"/>
</dbReference>
<dbReference type="KEGG" id="beo:BEH_26130"/>
<dbReference type="AlphaFoldDB" id="A0A2S1M0E8"/>
<proteinExistence type="predicted"/>
<keyword evidence="2" id="KW-1185">Reference proteome</keyword>
<gene>
    <name evidence="1" type="ORF">BEH_26130</name>
</gene>
<organism evidence="1 2">
    <name type="scientific">Priestia filamentosa</name>
    <dbReference type="NCBI Taxonomy" id="1402861"/>
    <lineage>
        <taxon>Bacteria</taxon>
        <taxon>Bacillati</taxon>
        <taxon>Bacillota</taxon>
        <taxon>Bacilli</taxon>
        <taxon>Bacillales</taxon>
        <taxon>Bacillaceae</taxon>
        <taxon>Priestia</taxon>
    </lineage>
</organism>
<evidence type="ECO:0000313" key="2">
    <source>
        <dbReference type="Proteomes" id="UP000036202"/>
    </source>
</evidence>
<protein>
    <recommendedName>
        <fullName evidence="3">NERD domain-containing protein</fullName>
    </recommendedName>
</protein>
<dbReference type="RefSeq" id="WP_046218512.1">
    <property type="nucleotide sequence ID" value="NZ_CP015327.1"/>
</dbReference>
<dbReference type="Proteomes" id="UP000036202">
    <property type="component" value="Plasmid pbeh5"/>
</dbReference>
<reference evidence="1 2" key="1">
    <citation type="journal article" date="2015" name="PLoS ONE">
        <title>Genome Sequence of Bacillus endophyticus and Analysis of Its Companion Mechanism in the Ketogulonigenium vulgare-Bacillus Strain Consortium.</title>
        <authorList>
            <person name="Jia N."/>
            <person name="Du J."/>
            <person name="Ding M.Z."/>
            <person name="Gao F."/>
            <person name="Yuan Y.J."/>
        </authorList>
    </citation>
    <scope>NUCLEOTIDE SEQUENCE [LARGE SCALE GENOMIC DNA]</scope>
    <source>
        <strain evidence="1 2">Hbe603</strain>
        <plasmid evidence="2">pbeh5</plasmid>
    </source>
</reference>
<geneLocation type="plasmid" evidence="2">
    <name>pbeh5</name>
</geneLocation>
<sequence>MRILDSRRFEEISANKKTINSFLNTLPEETSIEEVLEILRLSGSCYNVHSSRQLRTFKQIVPNIEKRFPQDKEKISSFMDTINNLNAIVSDFFSLRSATDVEKIPKPRQISSFIIALEIFVGSMLEYAKGYSIERIKEVYPFVISLFNEKEHKVVKAKEQLDQVYGIIDNIAGFAGSILKFLEVGNKDIGKINTTVSMEQVKIARQHISLYDRWSVLLDLEESWRFGGSKIIFDDEKNATIELENEKFLYSKEISYERFLSQRVRWRADFENFYEQHKDKINTKSSELPPKEFISEDEAYYVLAVGEFFEIYDYNEKCLDVYLSEWIRAYTIIQIEATKHLEKRFNDRRVKPLIIDNWTIRQDKKYWINLFVERGISNKSAEIILNNFVFTKNSRDLLDCPFIGHLDEIIVIPSIARSIDPSMSLVSLLSKNQANIAFKGIGLEKRVVSELNKKGIKATKIKRIVDNVPYECDVVFTLNNDLFFMELKAFGQPRSIKEYYQLLFKLYGKHNGVKDNTDERSATEQLNRTVKFYNNNLDIVREKLNLPKEWMPKNIKKVILTTAKLGNKMFVDDCFIADTSAFFSFLDRKTPGFMFGKKMLVPTHPDFEGEITSEKLINVLSDPLQIQLFEILVRKSERKINLDSKILNYPFFENRVGNIINVDKKILDMLGIDEKDMANT</sequence>